<dbReference type="EMBL" id="JADCKC010000002">
    <property type="protein sequence ID" value="MBE5037344.1"/>
    <property type="molecule type" value="Genomic_DNA"/>
</dbReference>
<gene>
    <name evidence="7" type="ORF">INF35_06080</name>
</gene>
<keyword evidence="4 6" id="KW-1133">Transmembrane helix</keyword>
<comment type="subcellular location">
    <subcellularLocation>
        <location evidence="1">Membrane</location>
        <topology evidence="1">Multi-pass membrane protein</topology>
    </subcellularLocation>
</comment>
<dbReference type="Pfam" id="PF03073">
    <property type="entry name" value="TspO_MBR"/>
    <property type="match status" value="1"/>
</dbReference>
<feature type="transmembrane region" description="Helical" evidence="6">
    <location>
        <begin position="137"/>
        <end position="156"/>
    </location>
</feature>
<keyword evidence="5 6" id="KW-0472">Membrane</keyword>
<sequence>MKQFPWKTYLFWVLLTEAVGALSGFLTRDGAKQYAETITLPPLSPPGIVFPIVWTVLFALMGIGAARVWLAAASAERTKSLWLFFVQLGFNFFWSIFFFNLQAYGFALAWLVVLWVLILWMLLSFRKVDPLAGWLQLPYLLWVAFAGYLNLGVWLLN</sequence>
<protein>
    <submittedName>
        <fullName evidence="7">Tryptophan-rich sensory protein</fullName>
    </submittedName>
</protein>
<dbReference type="PANTHER" id="PTHR10057">
    <property type="entry name" value="PERIPHERAL-TYPE BENZODIAZEPINE RECEPTOR"/>
    <property type="match status" value="1"/>
</dbReference>
<comment type="similarity">
    <text evidence="2">Belongs to the TspO/BZRP family.</text>
</comment>
<evidence type="ECO:0000256" key="3">
    <source>
        <dbReference type="ARBA" id="ARBA00022692"/>
    </source>
</evidence>
<evidence type="ECO:0000256" key="4">
    <source>
        <dbReference type="ARBA" id="ARBA00022989"/>
    </source>
</evidence>
<keyword evidence="3 6" id="KW-0812">Transmembrane</keyword>
<comment type="caution">
    <text evidence="7">The sequence shown here is derived from an EMBL/GenBank/DDBJ whole genome shotgun (WGS) entry which is preliminary data.</text>
</comment>
<feature type="transmembrane region" description="Helical" evidence="6">
    <location>
        <begin position="81"/>
        <end position="101"/>
    </location>
</feature>
<reference evidence="7 8" key="1">
    <citation type="submission" date="2020-10" db="EMBL/GenBank/DDBJ databases">
        <title>ChiBAC.</title>
        <authorList>
            <person name="Zenner C."/>
            <person name="Hitch T.C.A."/>
            <person name="Clavel T."/>
        </authorList>
    </citation>
    <scope>NUCLEOTIDE SEQUENCE [LARGE SCALE GENOMIC DNA]</scope>
    <source>
        <strain evidence="7 8">DSM 109015</strain>
    </source>
</reference>
<dbReference type="InterPro" id="IPR004307">
    <property type="entry name" value="TspO_MBR"/>
</dbReference>
<accession>A0ABR9R2K5</accession>
<evidence type="ECO:0000256" key="2">
    <source>
        <dbReference type="ARBA" id="ARBA00007524"/>
    </source>
</evidence>
<feature type="transmembrane region" description="Helical" evidence="6">
    <location>
        <begin position="48"/>
        <end position="69"/>
    </location>
</feature>
<dbReference type="CDD" id="cd15904">
    <property type="entry name" value="TSPO_MBR"/>
    <property type="match status" value="1"/>
</dbReference>
<dbReference type="RefSeq" id="WP_193500635.1">
    <property type="nucleotide sequence ID" value="NZ_JADCKC010000002.1"/>
</dbReference>
<dbReference type="PIRSF" id="PIRSF005859">
    <property type="entry name" value="PBR"/>
    <property type="match status" value="1"/>
</dbReference>
<dbReference type="InterPro" id="IPR038330">
    <property type="entry name" value="TspO/MBR-related_sf"/>
</dbReference>
<feature type="transmembrane region" description="Helical" evidence="6">
    <location>
        <begin position="9"/>
        <end position="28"/>
    </location>
</feature>
<evidence type="ECO:0000256" key="1">
    <source>
        <dbReference type="ARBA" id="ARBA00004141"/>
    </source>
</evidence>
<evidence type="ECO:0000256" key="6">
    <source>
        <dbReference type="SAM" id="Phobius"/>
    </source>
</evidence>
<dbReference type="Gene3D" id="1.20.1260.100">
    <property type="entry name" value="TspO/MBR protein"/>
    <property type="match status" value="1"/>
</dbReference>
<name>A0ABR9R2K5_9FIRM</name>
<organism evidence="7 8">
    <name type="scientific">Gemmiger gallinarum</name>
    <dbReference type="NCBI Taxonomy" id="2779354"/>
    <lineage>
        <taxon>Bacteria</taxon>
        <taxon>Bacillati</taxon>
        <taxon>Bacillota</taxon>
        <taxon>Clostridia</taxon>
        <taxon>Eubacteriales</taxon>
        <taxon>Gemmiger</taxon>
    </lineage>
</organism>
<proteinExistence type="inferred from homology"/>
<evidence type="ECO:0000256" key="5">
    <source>
        <dbReference type="ARBA" id="ARBA00023136"/>
    </source>
</evidence>
<feature type="transmembrane region" description="Helical" evidence="6">
    <location>
        <begin position="107"/>
        <end position="125"/>
    </location>
</feature>
<keyword evidence="8" id="KW-1185">Reference proteome</keyword>
<evidence type="ECO:0000313" key="8">
    <source>
        <dbReference type="Proteomes" id="UP000768567"/>
    </source>
</evidence>
<evidence type="ECO:0000313" key="7">
    <source>
        <dbReference type="EMBL" id="MBE5037344.1"/>
    </source>
</evidence>
<dbReference type="Proteomes" id="UP000768567">
    <property type="component" value="Unassembled WGS sequence"/>
</dbReference>
<dbReference type="PANTHER" id="PTHR10057:SF0">
    <property type="entry name" value="TRANSLOCATOR PROTEIN"/>
    <property type="match status" value="1"/>
</dbReference>